<dbReference type="Proteomes" id="UP000190648">
    <property type="component" value="Unassembled WGS sequence"/>
</dbReference>
<dbReference type="EMBL" id="LSYS01005191">
    <property type="protein sequence ID" value="OPJ78311.1"/>
    <property type="molecule type" value="Genomic_DNA"/>
</dbReference>
<dbReference type="AlphaFoldDB" id="A0A1V4K1Q5"/>
<name>A0A1V4K1Q5_PATFA</name>
<evidence type="ECO:0000313" key="2">
    <source>
        <dbReference type="Proteomes" id="UP000190648"/>
    </source>
</evidence>
<accession>A0A1V4K1Q5</accession>
<protein>
    <submittedName>
        <fullName evidence="1">Uncharacterized protein</fullName>
    </submittedName>
</protein>
<proteinExistence type="predicted"/>
<reference evidence="1 2" key="1">
    <citation type="submission" date="2016-02" db="EMBL/GenBank/DDBJ databases">
        <title>Band-tailed pigeon sequencing and assembly.</title>
        <authorList>
            <person name="Soares A.E."/>
            <person name="Novak B.J."/>
            <person name="Rice E.S."/>
            <person name="O'Connell B."/>
            <person name="Chang D."/>
            <person name="Weber S."/>
            <person name="Shapiro B."/>
        </authorList>
    </citation>
    <scope>NUCLEOTIDE SEQUENCE [LARGE SCALE GENOMIC DNA]</scope>
    <source>
        <strain evidence="1">BTP2013</strain>
        <tissue evidence="1">Blood</tissue>
    </source>
</reference>
<sequence length="125" mass="13708">MDSDLSISKDKFYGLILLFQPLQLSTGSRLEASGAQLQDMNLSEMQQSSVTWEIKCKCGPWLKRILVLNRVLVAMRPVPLQDAGCSSLARDSPCPGAMATAPSPQQLSHCTANTERLTTPTLNRM</sequence>
<keyword evidence="2" id="KW-1185">Reference proteome</keyword>
<gene>
    <name evidence="1" type="ORF">AV530_015258</name>
</gene>
<comment type="caution">
    <text evidence="1">The sequence shown here is derived from an EMBL/GenBank/DDBJ whole genome shotgun (WGS) entry which is preliminary data.</text>
</comment>
<organism evidence="1 2">
    <name type="scientific">Patagioenas fasciata monilis</name>
    <dbReference type="NCBI Taxonomy" id="372326"/>
    <lineage>
        <taxon>Eukaryota</taxon>
        <taxon>Metazoa</taxon>
        <taxon>Chordata</taxon>
        <taxon>Craniata</taxon>
        <taxon>Vertebrata</taxon>
        <taxon>Euteleostomi</taxon>
        <taxon>Archelosauria</taxon>
        <taxon>Archosauria</taxon>
        <taxon>Dinosauria</taxon>
        <taxon>Saurischia</taxon>
        <taxon>Theropoda</taxon>
        <taxon>Coelurosauria</taxon>
        <taxon>Aves</taxon>
        <taxon>Neognathae</taxon>
        <taxon>Neoaves</taxon>
        <taxon>Columbimorphae</taxon>
        <taxon>Columbiformes</taxon>
        <taxon>Columbidae</taxon>
        <taxon>Patagioenas</taxon>
    </lineage>
</organism>
<evidence type="ECO:0000313" key="1">
    <source>
        <dbReference type="EMBL" id="OPJ78311.1"/>
    </source>
</evidence>